<dbReference type="SUPFAM" id="SSF46785">
    <property type="entry name" value="Winged helix' DNA-binding domain"/>
    <property type="match status" value="1"/>
</dbReference>
<evidence type="ECO:0000256" key="1">
    <source>
        <dbReference type="ARBA" id="ARBA00004123"/>
    </source>
</evidence>
<keyword evidence="3" id="KW-0539">Nucleus</keyword>
<dbReference type="PANTHER" id="PTHR10015:SF206">
    <property type="entry name" value="HSF-TYPE DNA-BINDING DOMAIN-CONTAINING PROTEIN"/>
    <property type="match status" value="1"/>
</dbReference>
<dbReference type="PANTHER" id="PTHR10015">
    <property type="entry name" value="HEAT SHOCK TRANSCRIPTION FACTOR"/>
    <property type="match status" value="1"/>
</dbReference>
<evidence type="ECO:0000313" key="8">
    <source>
        <dbReference type="Proteomes" id="UP001224775"/>
    </source>
</evidence>
<keyword evidence="2" id="KW-0238">DNA-binding</keyword>
<evidence type="ECO:0000256" key="4">
    <source>
        <dbReference type="RuleBase" id="RU004020"/>
    </source>
</evidence>
<dbReference type="GO" id="GO:0003700">
    <property type="term" value="F:DNA-binding transcription factor activity"/>
    <property type="evidence" value="ECO:0007669"/>
    <property type="project" value="InterPro"/>
</dbReference>
<dbReference type="EMBL" id="JATAAI010000041">
    <property type="protein sequence ID" value="KAK1734120.1"/>
    <property type="molecule type" value="Genomic_DNA"/>
</dbReference>
<feature type="region of interest" description="Disordered" evidence="5">
    <location>
        <begin position="370"/>
        <end position="401"/>
    </location>
</feature>
<feature type="domain" description="HSF-type DNA-binding" evidence="6">
    <location>
        <begin position="59"/>
        <end position="155"/>
    </location>
</feature>
<organism evidence="7 8">
    <name type="scientific">Skeletonema marinoi</name>
    <dbReference type="NCBI Taxonomy" id="267567"/>
    <lineage>
        <taxon>Eukaryota</taxon>
        <taxon>Sar</taxon>
        <taxon>Stramenopiles</taxon>
        <taxon>Ochrophyta</taxon>
        <taxon>Bacillariophyta</taxon>
        <taxon>Coscinodiscophyceae</taxon>
        <taxon>Thalassiosirophycidae</taxon>
        <taxon>Thalassiosirales</taxon>
        <taxon>Skeletonemataceae</taxon>
        <taxon>Skeletonema</taxon>
        <taxon>Skeletonema marinoi-dohrnii complex</taxon>
    </lineage>
</organism>
<comment type="caution">
    <text evidence="7">The sequence shown here is derived from an EMBL/GenBank/DDBJ whole genome shotgun (WGS) entry which is preliminary data.</text>
</comment>
<dbReference type="Pfam" id="PF00447">
    <property type="entry name" value="HSF_DNA-bind"/>
    <property type="match status" value="1"/>
</dbReference>
<accession>A0AAD8XV92</accession>
<comment type="similarity">
    <text evidence="4">Belongs to the HSF family.</text>
</comment>
<dbReference type="GO" id="GO:0005634">
    <property type="term" value="C:nucleus"/>
    <property type="evidence" value="ECO:0007669"/>
    <property type="project" value="UniProtKB-SubCell"/>
</dbReference>
<keyword evidence="8" id="KW-1185">Reference proteome</keyword>
<dbReference type="InterPro" id="IPR036388">
    <property type="entry name" value="WH-like_DNA-bd_sf"/>
</dbReference>
<dbReference type="PRINTS" id="PR00056">
    <property type="entry name" value="HSFDOMAIN"/>
</dbReference>
<evidence type="ECO:0000256" key="3">
    <source>
        <dbReference type="ARBA" id="ARBA00023242"/>
    </source>
</evidence>
<dbReference type="SMART" id="SM00415">
    <property type="entry name" value="HSF"/>
    <property type="match status" value="1"/>
</dbReference>
<dbReference type="FunFam" id="1.10.10.10:FF:000479">
    <property type="entry name" value="Predicted protein"/>
    <property type="match status" value="1"/>
</dbReference>
<dbReference type="GO" id="GO:0043565">
    <property type="term" value="F:sequence-specific DNA binding"/>
    <property type="evidence" value="ECO:0007669"/>
    <property type="project" value="InterPro"/>
</dbReference>
<keyword evidence="7" id="KW-0346">Stress response</keyword>
<evidence type="ECO:0000256" key="5">
    <source>
        <dbReference type="SAM" id="MobiDB-lite"/>
    </source>
</evidence>
<dbReference type="AlphaFoldDB" id="A0AAD8XV92"/>
<feature type="compositionally biased region" description="Low complexity" evidence="5">
    <location>
        <begin position="370"/>
        <end position="392"/>
    </location>
</feature>
<protein>
    <submittedName>
        <fullName evidence="7">Heat shock factor family protein</fullName>
    </submittedName>
</protein>
<evidence type="ECO:0000259" key="6">
    <source>
        <dbReference type="SMART" id="SM00415"/>
    </source>
</evidence>
<reference evidence="7" key="1">
    <citation type="submission" date="2023-06" db="EMBL/GenBank/DDBJ databases">
        <title>Survivors Of The Sea: Transcriptome response of Skeletonema marinoi to long-term dormancy.</title>
        <authorList>
            <person name="Pinder M.I.M."/>
            <person name="Kourtchenko O."/>
            <person name="Robertson E.K."/>
            <person name="Larsson T."/>
            <person name="Maumus F."/>
            <person name="Osuna-Cruz C.M."/>
            <person name="Vancaester E."/>
            <person name="Stenow R."/>
            <person name="Vandepoele K."/>
            <person name="Ploug H."/>
            <person name="Bruchert V."/>
            <person name="Godhe A."/>
            <person name="Topel M."/>
        </authorList>
    </citation>
    <scope>NUCLEOTIDE SEQUENCE</scope>
    <source>
        <strain evidence="7">R05AC</strain>
    </source>
</reference>
<name>A0AAD8XV92_9STRA</name>
<sequence length="448" mass="49886">MNLSCNNGEWASAFFDSATAAEEAAAEAEHTLPRYADHTYHDFSTYIKDGGRIEKHKKSDRNFPARLHAILSDEQYSHIIAWMSHGRAWKVLNKKLLVDEVIPEFFGQSKFASFTRQLSGWGFKRLHQTGPDVGCYYHECFLRGHPRLTVLMRRISPGRGKANPNVHAEPDFYSIAKQFPLHATGEKPVFLPKSEGRRKVKVKSLPTAKESAASQVTSFDPLPVSSHNDLEPLAVMTSAPHSVNQFHVSNGNQYFGKAQDKTGQMYTAPAPLFSDQYVAGATGTLYQNVQTQGQAAASICMEDGLCPTDGTSCHRRNSHNHQHSVGHKAPYAYPSHVQSLYDPSMFNRNNLGYGGMNIYSQQQPYLNNVQQGQAQGQGQPAYCNSNSASSNSHPKRFSNNSWDDKAAIEDSLKEMPMSIPEKGFDFNISSLEESFCNSFVETTKPFFG</sequence>
<dbReference type="InterPro" id="IPR036390">
    <property type="entry name" value="WH_DNA-bd_sf"/>
</dbReference>
<comment type="subcellular location">
    <subcellularLocation>
        <location evidence="1">Nucleus</location>
    </subcellularLocation>
</comment>
<dbReference type="Proteomes" id="UP001224775">
    <property type="component" value="Unassembled WGS sequence"/>
</dbReference>
<gene>
    <name evidence="7" type="ORF">QTG54_015123</name>
</gene>
<evidence type="ECO:0000256" key="2">
    <source>
        <dbReference type="ARBA" id="ARBA00023125"/>
    </source>
</evidence>
<dbReference type="Gene3D" id="1.10.10.10">
    <property type="entry name" value="Winged helix-like DNA-binding domain superfamily/Winged helix DNA-binding domain"/>
    <property type="match status" value="1"/>
</dbReference>
<proteinExistence type="inferred from homology"/>
<evidence type="ECO:0000313" key="7">
    <source>
        <dbReference type="EMBL" id="KAK1734120.1"/>
    </source>
</evidence>
<dbReference type="InterPro" id="IPR000232">
    <property type="entry name" value="HSF_DNA-bd"/>
</dbReference>